<proteinExistence type="inferred from homology"/>
<evidence type="ECO:0000256" key="5">
    <source>
        <dbReference type="ARBA" id="ARBA00022692"/>
    </source>
</evidence>
<feature type="transmembrane region" description="Helical" evidence="9">
    <location>
        <begin position="404"/>
        <end position="428"/>
    </location>
</feature>
<feature type="transmembrane region" description="Helical" evidence="9">
    <location>
        <begin position="360"/>
        <end position="384"/>
    </location>
</feature>
<keyword evidence="5 9" id="KW-0812">Transmembrane</keyword>
<keyword evidence="6 9" id="KW-1133">Transmembrane helix</keyword>
<keyword evidence="8" id="KW-0012">Acyltransferase</keyword>
<sequence length="484" mass="54603">MLFTTPEYLIFFAIVLIATELLRRKLWQHCLLLAASYYFYWCSGSIHILLLVFVTLASFFCGAKIFAADTKRRKKFWLALGTLIPILILGWFKYIDFGIASINSLLGAAGIAVSLPLLQVLLPVGISFFTFQALSYIFDIYLGKLEPEPHLHKYALFIAFFPALVAGPIVRASEFLPQLREKIHISGDNLKVGVTLIIWGLFKKMVIADNLGSRVDFVFSSPETATSVWIILGTILFGIQIYCDFSGYAHIAIGCARCLGFRIPENFNLPYLAANIQIFWRKWHMTLSRFIRDYVYIPLGGNRKGHVRTYANLLASMVICGLWHGAAWTFVLWGGYHGVLLLLHRYFIGEKKIGAASILLASNTGLLLKILITQALVFFGWMIFRANSFDDLLSCIQKIIFFDFQFSTFTRLAVLGGAGLILLAFVVMSSKRLAAFAKAAAVYDYLAFCARLRPFYWTLYLAVLGFAILLLSPPETPEFIYFAF</sequence>
<evidence type="ECO:0000256" key="8">
    <source>
        <dbReference type="ARBA" id="ARBA00023315"/>
    </source>
</evidence>
<dbReference type="PIRSF" id="PIRSF500217">
    <property type="entry name" value="AlgI"/>
    <property type="match status" value="1"/>
</dbReference>
<name>A0ABT4IEA4_9EURY</name>
<dbReference type="RefSeq" id="WP_268924283.1">
    <property type="nucleotide sequence ID" value="NZ_JAPTGB010000004.1"/>
</dbReference>
<evidence type="ECO:0000313" key="11">
    <source>
        <dbReference type="Proteomes" id="UP001141422"/>
    </source>
</evidence>
<dbReference type="Pfam" id="PF03062">
    <property type="entry name" value="MBOAT"/>
    <property type="match status" value="1"/>
</dbReference>
<evidence type="ECO:0000256" key="3">
    <source>
        <dbReference type="ARBA" id="ARBA00022475"/>
    </source>
</evidence>
<feature type="transmembrane region" description="Helical" evidence="9">
    <location>
        <begin position="7"/>
        <end position="26"/>
    </location>
</feature>
<feature type="transmembrane region" description="Helical" evidence="9">
    <location>
        <begin position="75"/>
        <end position="92"/>
    </location>
</feature>
<protein>
    <recommendedName>
        <fullName evidence="12">MBOAT family protein</fullName>
    </recommendedName>
</protein>
<evidence type="ECO:0000256" key="9">
    <source>
        <dbReference type="SAM" id="Phobius"/>
    </source>
</evidence>
<keyword evidence="7 9" id="KW-0472">Membrane</keyword>
<dbReference type="PANTHER" id="PTHR13285:SF23">
    <property type="entry name" value="TEICHOIC ACID D-ALANYLTRANSFERASE"/>
    <property type="match status" value="1"/>
</dbReference>
<dbReference type="EMBL" id="JAPTGB010000004">
    <property type="protein sequence ID" value="MCZ0860061.1"/>
    <property type="molecule type" value="Genomic_DNA"/>
</dbReference>
<evidence type="ECO:0000256" key="2">
    <source>
        <dbReference type="ARBA" id="ARBA00010323"/>
    </source>
</evidence>
<feature type="transmembrane region" description="Helical" evidence="9">
    <location>
        <begin position="154"/>
        <end position="170"/>
    </location>
</feature>
<reference evidence="10" key="1">
    <citation type="submission" date="2022-12" db="EMBL/GenBank/DDBJ databases">
        <title>Isolation and characterisation of novel Methanocorpusculum spp. from native Australian herbivores indicates the genus is ancestrally host-associated.</title>
        <authorList>
            <person name="Volmer J.G."/>
            <person name="Soo R.M."/>
            <person name="Evans P.N."/>
            <person name="Hoedt E.C."/>
            <person name="Astorga Alsina A.L."/>
            <person name="Woodcroft B.J."/>
            <person name="Tyson G.W."/>
            <person name="Hugenholtz P."/>
            <person name="Morrison M."/>
        </authorList>
    </citation>
    <scope>NUCLEOTIDE SEQUENCE</scope>
    <source>
        <strain evidence="10">MG</strain>
    </source>
</reference>
<feature type="transmembrane region" description="Helical" evidence="9">
    <location>
        <begin position="330"/>
        <end position="348"/>
    </location>
</feature>
<dbReference type="InterPro" id="IPR004299">
    <property type="entry name" value="MBOAT_fam"/>
</dbReference>
<dbReference type="InterPro" id="IPR051085">
    <property type="entry name" value="MB_O-acyltransferase"/>
</dbReference>
<keyword evidence="4" id="KW-0808">Transferase</keyword>
<dbReference type="PIRSF" id="PIRSF016636">
    <property type="entry name" value="AlgI_DltB"/>
    <property type="match status" value="1"/>
</dbReference>
<organism evidence="10 11">
    <name type="scientific">Methanocorpusculum petauri</name>
    <dbReference type="NCBI Taxonomy" id="3002863"/>
    <lineage>
        <taxon>Archaea</taxon>
        <taxon>Methanobacteriati</taxon>
        <taxon>Methanobacteriota</taxon>
        <taxon>Stenosarchaea group</taxon>
        <taxon>Methanomicrobia</taxon>
        <taxon>Methanomicrobiales</taxon>
        <taxon>Methanocorpusculaceae</taxon>
        <taxon>Methanocorpusculum</taxon>
    </lineage>
</organism>
<dbReference type="Proteomes" id="UP001141422">
    <property type="component" value="Unassembled WGS sequence"/>
</dbReference>
<evidence type="ECO:0008006" key="12">
    <source>
        <dbReference type="Google" id="ProtNLM"/>
    </source>
</evidence>
<accession>A0ABT4IEA4</accession>
<dbReference type="InterPro" id="IPR024194">
    <property type="entry name" value="Ac/AlaTfrase_AlgI/DltB"/>
</dbReference>
<feature type="transmembrane region" description="Helical" evidence="9">
    <location>
        <begin position="124"/>
        <end position="142"/>
    </location>
</feature>
<evidence type="ECO:0000256" key="6">
    <source>
        <dbReference type="ARBA" id="ARBA00022989"/>
    </source>
</evidence>
<feature type="transmembrane region" description="Helical" evidence="9">
    <location>
        <begin position="38"/>
        <end position="63"/>
    </location>
</feature>
<dbReference type="InterPro" id="IPR028362">
    <property type="entry name" value="AlgI"/>
</dbReference>
<keyword evidence="11" id="KW-1185">Reference proteome</keyword>
<comment type="caution">
    <text evidence="10">The sequence shown here is derived from an EMBL/GenBank/DDBJ whole genome shotgun (WGS) entry which is preliminary data.</text>
</comment>
<comment type="subcellular location">
    <subcellularLocation>
        <location evidence="1">Cell membrane</location>
        <topology evidence="1">Multi-pass membrane protein</topology>
    </subcellularLocation>
</comment>
<gene>
    <name evidence="10" type="ORF">O0S10_02305</name>
</gene>
<evidence type="ECO:0000256" key="1">
    <source>
        <dbReference type="ARBA" id="ARBA00004651"/>
    </source>
</evidence>
<evidence type="ECO:0000313" key="10">
    <source>
        <dbReference type="EMBL" id="MCZ0860061.1"/>
    </source>
</evidence>
<comment type="similarity">
    <text evidence="2">Belongs to the membrane-bound acyltransferase family.</text>
</comment>
<evidence type="ECO:0000256" key="7">
    <source>
        <dbReference type="ARBA" id="ARBA00023136"/>
    </source>
</evidence>
<feature type="transmembrane region" description="Helical" evidence="9">
    <location>
        <begin position="228"/>
        <end position="253"/>
    </location>
</feature>
<dbReference type="PANTHER" id="PTHR13285">
    <property type="entry name" value="ACYLTRANSFERASE"/>
    <property type="match status" value="1"/>
</dbReference>
<keyword evidence="3" id="KW-1003">Cell membrane</keyword>
<evidence type="ECO:0000256" key="4">
    <source>
        <dbReference type="ARBA" id="ARBA00022679"/>
    </source>
</evidence>
<feature type="transmembrane region" description="Helical" evidence="9">
    <location>
        <begin position="455"/>
        <end position="472"/>
    </location>
</feature>